<keyword evidence="1" id="KW-0472">Membrane</keyword>
<evidence type="ECO:0000256" key="1">
    <source>
        <dbReference type="SAM" id="Phobius"/>
    </source>
</evidence>
<dbReference type="VEuPathDB" id="CryptoDB:Cvel_33327"/>
<name>A0A0G4HXW0_9ALVE</name>
<reference evidence="2" key="1">
    <citation type="submission" date="2014-11" db="EMBL/GenBank/DDBJ databases">
        <authorList>
            <person name="Otto D Thomas"/>
            <person name="Naeem Raeece"/>
        </authorList>
    </citation>
    <scope>NUCLEOTIDE SEQUENCE</scope>
</reference>
<dbReference type="AlphaFoldDB" id="A0A0G4HXW0"/>
<accession>A0A0G4HXW0</accession>
<organism evidence="2">
    <name type="scientific">Chromera velia CCMP2878</name>
    <dbReference type="NCBI Taxonomy" id="1169474"/>
    <lineage>
        <taxon>Eukaryota</taxon>
        <taxon>Sar</taxon>
        <taxon>Alveolata</taxon>
        <taxon>Colpodellida</taxon>
        <taxon>Chromeraceae</taxon>
        <taxon>Chromera</taxon>
    </lineage>
</organism>
<gene>
    <name evidence="2" type="ORF">Cvel_33327</name>
</gene>
<feature type="transmembrane region" description="Helical" evidence="1">
    <location>
        <begin position="64"/>
        <end position="84"/>
    </location>
</feature>
<evidence type="ECO:0000313" key="2">
    <source>
        <dbReference type="EMBL" id="CEM49355.1"/>
    </source>
</evidence>
<sequence>MVFGYPYQYRQSKLRGQLFLINLLLRKKLNEILPRFFAPPAFIMVQDEKIPYSTICRRARRTTVLLLSLTFPLLYGFSGLFLGLPASFSMIFRSFRFRFFLGLWTFLMLREWRLARG</sequence>
<proteinExistence type="predicted"/>
<keyword evidence="1" id="KW-0812">Transmembrane</keyword>
<dbReference type="EMBL" id="CDMZ01004309">
    <property type="protein sequence ID" value="CEM49355.1"/>
    <property type="molecule type" value="Genomic_DNA"/>
</dbReference>
<keyword evidence="1" id="KW-1133">Transmembrane helix</keyword>
<protein>
    <submittedName>
        <fullName evidence="2">Uncharacterized protein</fullName>
    </submittedName>
</protein>